<evidence type="ECO:0000256" key="1">
    <source>
        <dbReference type="ARBA" id="ARBA00006817"/>
    </source>
</evidence>
<dbReference type="Proteomes" id="UP000321353">
    <property type="component" value="Chromosome"/>
</dbReference>
<evidence type="ECO:0000313" key="5">
    <source>
        <dbReference type="Proteomes" id="UP000321353"/>
    </source>
</evidence>
<accession>A0A5B9MBV6</accession>
<feature type="region of interest" description="Disordered" evidence="2">
    <location>
        <begin position="70"/>
        <end position="93"/>
    </location>
</feature>
<name>A0A5B9MBV6_9BACT</name>
<dbReference type="KEGG" id="smam:Mal15_28370"/>
<dbReference type="EMBL" id="CP036264">
    <property type="protein sequence ID" value="QEF98781.1"/>
    <property type="molecule type" value="Genomic_DNA"/>
</dbReference>
<dbReference type="InterPro" id="IPR013538">
    <property type="entry name" value="ASHA1/2-like_C"/>
</dbReference>
<sequence length="253" mass="28123">MVGSVPPTAQTERPATIRWHLSGYLSRTGEGCVTPTFDHLGPERQGIQFLDVKHERFDQIVPAEHVVDADPRSERAGRPPGRTSQTSFMRDEKKMKPAAFKTPSDTQVQVVRSFHAPVESVWKSFTVPERGARWMLGPPGWSMPVCEMDFRIGGKYENRFRNEAEGTEFGWTGEFREIEPPTKIVQEESFELGDTDEAAVITITFEETGGVTTVATRIEYASKGARDAALAAGMAASMEMGYCRIDDLLTESS</sequence>
<keyword evidence="5" id="KW-1185">Reference proteome</keyword>
<gene>
    <name evidence="4" type="ORF">Mal15_28370</name>
</gene>
<organism evidence="4 5">
    <name type="scientific">Stieleria maiorica</name>
    <dbReference type="NCBI Taxonomy" id="2795974"/>
    <lineage>
        <taxon>Bacteria</taxon>
        <taxon>Pseudomonadati</taxon>
        <taxon>Planctomycetota</taxon>
        <taxon>Planctomycetia</taxon>
        <taxon>Pirellulales</taxon>
        <taxon>Pirellulaceae</taxon>
        <taxon>Stieleria</taxon>
    </lineage>
</organism>
<proteinExistence type="inferred from homology"/>
<dbReference type="SUPFAM" id="SSF55961">
    <property type="entry name" value="Bet v1-like"/>
    <property type="match status" value="1"/>
</dbReference>
<dbReference type="AlphaFoldDB" id="A0A5B9MBV6"/>
<evidence type="ECO:0000256" key="2">
    <source>
        <dbReference type="SAM" id="MobiDB-lite"/>
    </source>
</evidence>
<evidence type="ECO:0000259" key="3">
    <source>
        <dbReference type="Pfam" id="PF08327"/>
    </source>
</evidence>
<comment type="similarity">
    <text evidence="1">Belongs to the AHA1 family.</text>
</comment>
<dbReference type="Gene3D" id="3.30.530.20">
    <property type="match status" value="1"/>
</dbReference>
<reference evidence="4 5" key="1">
    <citation type="submission" date="2019-02" db="EMBL/GenBank/DDBJ databases">
        <title>Planctomycetal bacteria perform biofilm scaping via a novel small molecule.</title>
        <authorList>
            <person name="Jeske O."/>
            <person name="Boedeker C."/>
            <person name="Wiegand S."/>
            <person name="Breitling P."/>
            <person name="Kallscheuer N."/>
            <person name="Jogler M."/>
            <person name="Rohde M."/>
            <person name="Petersen J."/>
            <person name="Medema M.H."/>
            <person name="Surup F."/>
            <person name="Jogler C."/>
        </authorList>
    </citation>
    <scope>NUCLEOTIDE SEQUENCE [LARGE SCALE GENOMIC DNA]</scope>
    <source>
        <strain evidence="4 5">Mal15</strain>
    </source>
</reference>
<evidence type="ECO:0000313" key="4">
    <source>
        <dbReference type="EMBL" id="QEF98781.1"/>
    </source>
</evidence>
<dbReference type="InterPro" id="IPR023393">
    <property type="entry name" value="START-like_dom_sf"/>
</dbReference>
<feature type="domain" description="Activator of Hsp90 ATPase homologue 1/2-like C-terminal" evidence="3">
    <location>
        <begin position="116"/>
        <end position="247"/>
    </location>
</feature>
<dbReference type="Pfam" id="PF08327">
    <property type="entry name" value="AHSA1"/>
    <property type="match status" value="1"/>
</dbReference>
<protein>
    <recommendedName>
        <fullName evidence="3">Activator of Hsp90 ATPase homologue 1/2-like C-terminal domain-containing protein</fullName>
    </recommendedName>
</protein>